<gene>
    <name evidence="9" type="ORF">AACH10_18730</name>
</gene>
<keyword evidence="2" id="KW-0719">Serine esterase</keyword>
<keyword evidence="7" id="KW-1015">Disulfide bond</keyword>
<evidence type="ECO:0000313" key="10">
    <source>
        <dbReference type="Proteomes" id="UP001365405"/>
    </source>
</evidence>
<dbReference type="InterPro" id="IPR011118">
    <property type="entry name" value="Tannase/feruloyl_esterase"/>
</dbReference>
<feature type="signal peptide" evidence="8">
    <location>
        <begin position="1"/>
        <end position="19"/>
    </location>
</feature>
<dbReference type="EMBL" id="JBBUTH010000009">
    <property type="protein sequence ID" value="MEK8052294.1"/>
    <property type="molecule type" value="Genomic_DNA"/>
</dbReference>
<dbReference type="SUPFAM" id="SSF53474">
    <property type="entry name" value="alpha/beta-Hydrolases"/>
    <property type="match status" value="1"/>
</dbReference>
<comment type="caution">
    <text evidence="9">The sequence shown here is derived from an EMBL/GenBank/DDBJ whole genome shotgun (WGS) entry which is preliminary data.</text>
</comment>
<evidence type="ECO:0000256" key="1">
    <source>
        <dbReference type="ARBA" id="ARBA00006249"/>
    </source>
</evidence>
<dbReference type="PANTHER" id="PTHR33938">
    <property type="entry name" value="FERULOYL ESTERASE B-RELATED"/>
    <property type="match status" value="1"/>
</dbReference>
<keyword evidence="10" id="KW-1185">Reference proteome</keyword>
<evidence type="ECO:0000256" key="4">
    <source>
        <dbReference type="ARBA" id="ARBA00022729"/>
    </source>
</evidence>
<evidence type="ECO:0000256" key="8">
    <source>
        <dbReference type="SAM" id="SignalP"/>
    </source>
</evidence>
<organism evidence="9 10">
    <name type="scientific">Pseudaquabacterium inlustre</name>
    <dbReference type="NCBI Taxonomy" id="2984192"/>
    <lineage>
        <taxon>Bacteria</taxon>
        <taxon>Pseudomonadati</taxon>
        <taxon>Pseudomonadota</taxon>
        <taxon>Betaproteobacteria</taxon>
        <taxon>Burkholderiales</taxon>
        <taxon>Sphaerotilaceae</taxon>
        <taxon>Pseudaquabacterium</taxon>
    </lineage>
</organism>
<evidence type="ECO:0000256" key="7">
    <source>
        <dbReference type="ARBA" id="ARBA00023157"/>
    </source>
</evidence>
<evidence type="ECO:0000256" key="3">
    <source>
        <dbReference type="ARBA" id="ARBA00022723"/>
    </source>
</evidence>
<sequence length="581" mass="60876">MAHRLIATTAVAAAAATLAGCSWMSSKPDSTPATAGATAPMRNVADTCRSLAGQIIEPGQIGASAKLASGPARIDSASWQSAAPIAVAERGPTPAALITPATPAYCKVLGQIAPVDLKAPPIQFQINLPAQWNGRSVQYGGGGFNGTLITGLGLLPAARFDQPAPLARGYVTYGTDSGHQTKPGEAPQAFALNDEAALNFFHASYKKVRDVAVAVMGQAYGRAPDKLYFVGSSEGGREGLMMAQRYPADFDGIFSRVPVLHWTGLQFAGARNGIATMDGGWIRPAQVKLVHEAVLAACDAADGVADGIVSDAAGCRGRFDVSRLRCQTSGGAPASDNCLSDAQVKAVQALHSPYRFPFTLANGLTDYPGWGVSGENTTSYGPTGGWLSWWLGKAPPAVPPAADNSIAWVYGAGALQYVYARDPKIDPRQVTPEKYAARVREVSALMDATNPDLSAFHARGGKLIVLENMADYAQSPYAGIGYVESVQARMGAGKTAEFLRLYTAPGVDHVGSGAPSQVDMLQALADWVEKGRAPAGLQLVEQAPKAPFTVQRARPLCEWPAWPRYQGSGDVNAAASFACTR</sequence>
<evidence type="ECO:0000256" key="2">
    <source>
        <dbReference type="ARBA" id="ARBA00022487"/>
    </source>
</evidence>
<comment type="similarity">
    <text evidence="1">Belongs to the tannase family.</text>
</comment>
<dbReference type="GO" id="GO:0016787">
    <property type="term" value="F:hydrolase activity"/>
    <property type="evidence" value="ECO:0007669"/>
    <property type="project" value="UniProtKB-KW"/>
</dbReference>
<proteinExistence type="inferred from homology"/>
<evidence type="ECO:0000313" key="9">
    <source>
        <dbReference type="EMBL" id="MEK8052294.1"/>
    </source>
</evidence>
<keyword evidence="5 9" id="KW-0378">Hydrolase</keyword>
<dbReference type="PROSITE" id="PS51257">
    <property type="entry name" value="PROKAR_LIPOPROTEIN"/>
    <property type="match status" value="1"/>
</dbReference>
<dbReference type="InterPro" id="IPR029058">
    <property type="entry name" value="AB_hydrolase_fold"/>
</dbReference>
<protein>
    <submittedName>
        <fullName evidence="9">Tannase/feruloyl esterase family alpha/beta hydrolase</fullName>
    </submittedName>
</protein>
<reference evidence="9 10" key="1">
    <citation type="submission" date="2024-04" db="EMBL/GenBank/DDBJ databases">
        <title>Novel species of the genus Ideonella isolated from streams.</title>
        <authorList>
            <person name="Lu H."/>
        </authorList>
    </citation>
    <scope>NUCLEOTIDE SEQUENCE [LARGE SCALE GENOMIC DNA]</scope>
    <source>
        <strain evidence="9 10">DXS22W</strain>
    </source>
</reference>
<evidence type="ECO:0000256" key="5">
    <source>
        <dbReference type="ARBA" id="ARBA00022801"/>
    </source>
</evidence>
<evidence type="ECO:0000256" key="6">
    <source>
        <dbReference type="ARBA" id="ARBA00022837"/>
    </source>
</evidence>
<dbReference type="PANTHER" id="PTHR33938:SF15">
    <property type="entry name" value="FERULOYL ESTERASE B-RELATED"/>
    <property type="match status" value="1"/>
</dbReference>
<dbReference type="Pfam" id="PF07519">
    <property type="entry name" value="Tannase"/>
    <property type="match status" value="1"/>
</dbReference>
<name>A0ABU9CNK1_9BURK</name>
<dbReference type="RefSeq" id="WP_341412007.1">
    <property type="nucleotide sequence ID" value="NZ_JBBUTH010000009.1"/>
</dbReference>
<feature type="chain" id="PRO_5045963175" evidence="8">
    <location>
        <begin position="20"/>
        <end position="581"/>
    </location>
</feature>
<dbReference type="Proteomes" id="UP001365405">
    <property type="component" value="Unassembled WGS sequence"/>
</dbReference>
<keyword evidence="3" id="KW-0479">Metal-binding</keyword>
<accession>A0ABU9CNK1</accession>
<keyword evidence="6" id="KW-0106">Calcium</keyword>
<keyword evidence="4 8" id="KW-0732">Signal</keyword>